<dbReference type="InterPro" id="IPR036770">
    <property type="entry name" value="Ankyrin_rpt-contain_sf"/>
</dbReference>
<dbReference type="Gene3D" id="1.25.40.20">
    <property type="entry name" value="Ankyrin repeat-containing domain"/>
    <property type="match status" value="2"/>
</dbReference>
<evidence type="ECO:0000313" key="3">
    <source>
        <dbReference type="EMBL" id="KAI6656424.1"/>
    </source>
</evidence>
<comment type="caution">
    <text evidence="3">The sequence shown here is derived from an EMBL/GenBank/DDBJ whole genome shotgun (WGS) entry which is preliminary data.</text>
</comment>
<proteinExistence type="predicted"/>
<evidence type="ECO:0000256" key="1">
    <source>
        <dbReference type="ARBA" id="ARBA00022737"/>
    </source>
</evidence>
<dbReference type="InterPro" id="IPR051165">
    <property type="entry name" value="Multifunctional_ANK_Repeat"/>
</dbReference>
<keyword evidence="2" id="KW-0040">ANK repeat</keyword>
<dbReference type="Pfam" id="PF00023">
    <property type="entry name" value="Ank"/>
    <property type="match status" value="2"/>
</dbReference>
<evidence type="ECO:0000313" key="4">
    <source>
        <dbReference type="Proteomes" id="UP001165289"/>
    </source>
</evidence>
<keyword evidence="4" id="KW-1185">Reference proteome</keyword>
<dbReference type="PANTHER" id="PTHR24123:SF33">
    <property type="entry name" value="PROTEIN HOS4"/>
    <property type="match status" value="1"/>
</dbReference>
<evidence type="ECO:0000256" key="2">
    <source>
        <dbReference type="ARBA" id="ARBA00023043"/>
    </source>
</evidence>
<organism evidence="3 4">
    <name type="scientific">Oopsacas minuta</name>
    <dbReference type="NCBI Taxonomy" id="111878"/>
    <lineage>
        <taxon>Eukaryota</taxon>
        <taxon>Metazoa</taxon>
        <taxon>Porifera</taxon>
        <taxon>Hexactinellida</taxon>
        <taxon>Hexasterophora</taxon>
        <taxon>Lyssacinosida</taxon>
        <taxon>Leucopsacidae</taxon>
        <taxon>Oopsacas</taxon>
    </lineage>
</organism>
<accession>A0AAV7K6L6</accession>
<dbReference type="AlphaFoldDB" id="A0AAV7K6L6"/>
<dbReference type="PANTHER" id="PTHR24123">
    <property type="entry name" value="ANKYRIN REPEAT-CONTAINING"/>
    <property type="match status" value="1"/>
</dbReference>
<keyword evidence="1" id="KW-0677">Repeat</keyword>
<dbReference type="SMART" id="SM00248">
    <property type="entry name" value="ANK"/>
    <property type="match status" value="2"/>
</dbReference>
<gene>
    <name evidence="3" type="ORF">LOD99_1220</name>
</gene>
<dbReference type="Proteomes" id="UP001165289">
    <property type="component" value="Unassembled WGS sequence"/>
</dbReference>
<dbReference type="SUPFAM" id="SSF48403">
    <property type="entry name" value="Ankyrin repeat"/>
    <property type="match status" value="1"/>
</dbReference>
<dbReference type="EMBL" id="JAKMXF010000144">
    <property type="protein sequence ID" value="KAI6656424.1"/>
    <property type="molecule type" value="Genomic_DNA"/>
</dbReference>
<name>A0AAV7K6L6_9METZ</name>
<dbReference type="InterPro" id="IPR002110">
    <property type="entry name" value="Ankyrin_rpt"/>
</dbReference>
<protein>
    <submittedName>
        <fullName evidence="3">Uncharacterized protein</fullName>
    </submittedName>
</protein>
<reference evidence="3 4" key="1">
    <citation type="journal article" date="2023" name="BMC Biol.">
        <title>The compact genome of the sponge Oopsacas minuta (Hexactinellida) is lacking key metazoan core genes.</title>
        <authorList>
            <person name="Santini S."/>
            <person name="Schenkelaars Q."/>
            <person name="Jourda C."/>
            <person name="Duchesne M."/>
            <person name="Belahbib H."/>
            <person name="Rocher C."/>
            <person name="Selva M."/>
            <person name="Riesgo A."/>
            <person name="Vervoort M."/>
            <person name="Leys S.P."/>
            <person name="Kodjabachian L."/>
            <person name="Le Bivic A."/>
            <person name="Borchiellini C."/>
            <person name="Claverie J.M."/>
            <person name="Renard E."/>
        </authorList>
    </citation>
    <scope>NUCLEOTIDE SEQUENCE [LARGE SCALE GENOMIC DNA]</scope>
    <source>
        <strain evidence="3">SPO-2</strain>
    </source>
</reference>
<sequence>MFTSGLEFNESLFRDDLLLREVTPSDINNTNDIGGMTPLHWLCLKHLYCDTIRQQESNLQLIENLLVFHGADPNIMTSTLSYTPLHILSLGKNSEEKEISNIWTFLKDKIRDEHTNINEELAIKTAVRVLLENGARIIPNRTHNLTPLGLFMMRLGKEDMEIENVYEFFPVSLRLRDLFEMNTIKLCEFRNREVLLKIVSLSIKHGYGYLGSLDWNVSGLSRLLPQDCDQLILVYTQGTFQGKLLPDYIPLVLNSENQDRNEIFPLKCKLLDEMKNTTLVYEKFGITGLKAALNLIICEESMYISFEEILVLYSTKLSDLSMKNGLEPFEEMFSIFVDVVAERFRIKTNTKSMNTVGSVCLLILLELLGARKQDKHIVKRILSSLIAKYEMNAILHSIVDVMSCNKTQYLVITGERSHKLANFKWKTHIEIILEFLDTQINNLDEDGNTCLFVAINNMDIHIITELLTHNAYPYARNTDGNTCILLIRDMLTNVHEVSPLRQKIDLLDSSPPMLKVLSAELIISHTGLRISEDNLAASARNILVLHGYKFKN</sequence>